<evidence type="ECO:0000256" key="7">
    <source>
        <dbReference type="ARBA" id="ARBA00022763"/>
    </source>
</evidence>
<dbReference type="InterPro" id="IPR043502">
    <property type="entry name" value="DNA/RNA_pol_sf"/>
</dbReference>
<name>A0A0F9HEC0_9ZZZZ</name>
<dbReference type="NCBIfam" id="TIGR00758">
    <property type="entry name" value="UDG_fam4"/>
    <property type="match status" value="1"/>
</dbReference>
<keyword evidence="5" id="KW-0004">4Fe-4S</keyword>
<organism evidence="14">
    <name type="scientific">marine sediment metagenome</name>
    <dbReference type="NCBI Taxonomy" id="412755"/>
    <lineage>
        <taxon>unclassified sequences</taxon>
        <taxon>metagenomes</taxon>
        <taxon>ecological metagenomes</taxon>
    </lineage>
</organism>
<protein>
    <recommendedName>
        <fullName evidence="4">Type-4 uracil-DNA glycosylase</fullName>
        <ecNumber evidence="3">3.2.2.27</ecNumber>
    </recommendedName>
</protein>
<keyword evidence="9" id="KW-0408">Iron</keyword>
<comment type="similarity">
    <text evidence="2">Belongs to the uracil-DNA glycosylase (UDG) superfamily. Type 4 (UDGa) family.</text>
</comment>
<keyword evidence="10" id="KW-0411">Iron-sulfur</keyword>
<dbReference type="GO" id="GO:0051539">
    <property type="term" value="F:4 iron, 4 sulfur cluster binding"/>
    <property type="evidence" value="ECO:0007669"/>
    <property type="project" value="UniProtKB-KW"/>
</dbReference>
<evidence type="ECO:0000259" key="12">
    <source>
        <dbReference type="SMART" id="SM00474"/>
    </source>
</evidence>
<comment type="caution">
    <text evidence="14">The sequence shown here is derived from an EMBL/GenBank/DDBJ whole genome shotgun (WGS) entry which is preliminary data.</text>
</comment>
<dbReference type="AlphaFoldDB" id="A0A0F9HEC0"/>
<dbReference type="Gene3D" id="3.40.470.10">
    <property type="entry name" value="Uracil-DNA glycosylase-like domain"/>
    <property type="match status" value="1"/>
</dbReference>
<dbReference type="Gene3D" id="3.30.420.10">
    <property type="entry name" value="Ribonuclease H-like superfamily/Ribonuclease H"/>
    <property type="match status" value="1"/>
</dbReference>
<dbReference type="PANTHER" id="PTHR33693">
    <property type="entry name" value="TYPE-5 URACIL-DNA GLYCOSYLASE"/>
    <property type="match status" value="1"/>
</dbReference>
<proteinExistence type="inferred from homology"/>
<dbReference type="GO" id="GO:0004844">
    <property type="term" value="F:uracil DNA N-glycosylase activity"/>
    <property type="evidence" value="ECO:0007669"/>
    <property type="project" value="UniProtKB-EC"/>
</dbReference>
<evidence type="ECO:0000256" key="2">
    <source>
        <dbReference type="ARBA" id="ARBA00006521"/>
    </source>
</evidence>
<keyword evidence="8" id="KW-0378">Hydrolase</keyword>
<dbReference type="InterPro" id="IPR005273">
    <property type="entry name" value="Ura-DNA_glyco_family4"/>
</dbReference>
<dbReference type="SUPFAM" id="SSF53098">
    <property type="entry name" value="Ribonuclease H-like"/>
    <property type="match status" value="1"/>
</dbReference>
<dbReference type="GO" id="GO:0006281">
    <property type="term" value="P:DNA repair"/>
    <property type="evidence" value="ECO:0007669"/>
    <property type="project" value="UniProtKB-KW"/>
</dbReference>
<dbReference type="GO" id="GO:0046872">
    <property type="term" value="F:metal ion binding"/>
    <property type="evidence" value="ECO:0007669"/>
    <property type="project" value="UniProtKB-KW"/>
</dbReference>
<dbReference type="GO" id="GO:0003676">
    <property type="term" value="F:nucleic acid binding"/>
    <property type="evidence" value="ECO:0007669"/>
    <property type="project" value="InterPro"/>
</dbReference>
<dbReference type="CDD" id="cd10030">
    <property type="entry name" value="UDG-F4_TTUDGA_SPO1dp_like"/>
    <property type="match status" value="1"/>
</dbReference>
<dbReference type="EC" id="3.2.2.27" evidence="3"/>
<dbReference type="InterPro" id="IPR036895">
    <property type="entry name" value="Uracil-DNA_glycosylase-like_sf"/>
</dbReference>
<feature type="non-terminal residue" evidence="14">
    <location>
        <position position="499"/>
    </location>
</feature>
<keyword evidence="7" id="KW-0227">DNA damage</keyword>
<dbReference type="SUPFAM" id="SSF56672">
    <property type="entry name" value="DNA/RNA polymerases"/>
    <property type="match status" value="1"/>
</dbReference>
<dbReference type="InterPro" id="IPR002562">
    <property type="entry name" value="3'-5'_exonuclease_dom"/>
</dbReference>
<dbReference type="Gene3D" id="1.20.1060.10">
    <property type="entry name" value="Taq DNA Polymerase, Chain T, domain 4"/>
    <property type="match status" value="1"/>
</dbReference>
<evidence type="ECO:0000256" key="4">
    <source>
        <dbReference type="ARBA" id="ARBA00019403"/>
    </source>
</evidence>
<accession>A0A0F9HEC0</accession>
<dbReference type="SMART" id="SM00474">
    <property type="entry name" value="35EXOc"/>
    <property type="match status" value="1"/>
</dbReference>
<dbReference type="GO" id="GO:0008408">
    <property type="term" value="F:3'-5' exonuclease activity"/>
    <property type="evidence" value="ECO:0007669"/>
    <property type="project" value="InterPro"/>
</dbReference>
<evidence type="ECO:0000256" key="9">
    <source>
        <dbReference type="ARBA" id="ARBA00023004"/>
    </source>
</evidence>
<feature type="domain" description="Uracil-DNA glycosylase-like" evidence="13">
    <location>
        <begin position="34"/>
        <end position="183"/>
    </location>
</feature>
<evidence type="ECO:0000259" key="13">
    <source>
        <dbReference type="SMART" id="SM00986"/>
    </source>
</evidence>
<keyword evidence="11" id="KW-0234">DNA repair</keyword>
<comment type="catalytic activity">
    <reaction evidence="1">
        <text>Hydrolyzes single-stranded DNA or mismatched double-stranded DNA and polynucleotides, releasing free uracil.</text>
        <dbReference type="EC" id="3.2.2.27"/>
    </reaction>
</comment>
<dbReference type="EMBL" id="LAZR01024960">
    <property type="protein sequence ID" value="KKL73427.1"/>
    <property type="molecule type" value="Genomic_DNA"/>
</dbReference>
<reference evidence="14" key="1">
    <citation type="journal article" date="2015" name="Nature">
        <title>Complex archaea that bridge the gap between prokaryotes and eukaryotes.</title>
        <authorList>
            <person name="Spang A."/>
            <person name="Saw J.H."/>
            <person name="Jorgensen S.L."/>
            <person name="Zaremba-Niedzwiedzka K."/>
            <person name="Martijn J."/>
            <person name="Lind A.E."/>
            <person name="van Eijk R."/>
            <person name="Schleper C."/>
            <person name="Guy L."/>
            <person name="Ettema T.J."/>
        </authorList>
    </citation>
    <scope>NUCLEOTIDE SEQUENCE</scope>
</reference>
<keyword evidence="6" id="KW-0479">Metal-binding</keyword>
<dbReference type="SUPFAM" id="SSF52141">
    <property type="entry name" value="Uracil-DNA glycosylase-like"/>
    <property type="match status" value="1"/>
</dbReference>
<evidence type="ECO:0000256" key="3">
    <source>
        <dbReference type="ARBA" id="ARBA00012030"/>
    </source>
</evidence>
<evidence type="ECO:0000256" key="6">
    <source>
        <dbReference type="ARBA" id="ARBA00022723"/>
    </source>
</evidence>
<evidence type="ECO:0000256" key="8">
    <source>
        <dbReference type="ARBA" id="ARBA00022801"/>
    </source>
</evidence>
<dbReference type="PANTHER" id="PTHR33693:SF1">
    <property type="entry name" value="TYPE-4 URACIL-DNA GLYCOSYLASE"/>
    <property type="match status" value="1"/>
</dbReference>
<dbReference type="InterPro" id="IPR005122">
    <property type="entry name" value="Uracil-DNA_glycosylase-like"/>
</dbReference>
<gene>
    <name evidence="14" type="ORF">LCGC14_2075000</name>
</gene>
<dbReference type="SMART" id="SM00986">
    <property type="entry name" value="UDG"/>
    <property type="match status" value="1"/>
</dbReference>
<evidence type="ECO:0000256" key="1">
    <source>
        <dbReference type="ARBA" id="ARBA00001400"/>
    </source>
</evidence>
<evidence type="ECO:0000313" key="14">
    <source>
        <dbReference type="EMBL" id="KKL73427.1"/>
    </source>
</evidence>
<feature type="domain" description="3'-5' exonuclease" evidence="12">
    <location>
        <begin position="200"/>
        <end position="378"/>
    </location>
</feature>
<dbReference type="InterPro" id="IPR012337">
    <property type="entry name" value="RNaseH-like_sf"/>
</dbReference>
<evidence type="ECO:0000256" key="5">
    <source>
        <dbReference type="ARBA" id="ARBA00022485"/>
    </source>
</evidence>
<dbReference type="SMART" id="SM00987">
    <property type="entry name" value="UreE_C"/>
    <property type="match status" value="1"/>
</dbReference>
<dbReference type="Pfam" id="PF03167">
    <property type="entry name" value="UDG"/>
    <property type="match status" value="1"/>
</dbReference>
<evidence type="ECO:0000256" key="11">
    <source>
        <dbReference type="ARBA" id="ARBA00023204"/>
    </source>
</evidence>
<sequence>MALTKSAKRLRKRLRVADCNLCPLSEEAQYVCLTGDGPVPCRVMLIGEAPGVREEEDSKPFVGKAGQYLDEVMEACGLSRANVYISNAVKCRPPGNRTPKTSEVKACHNYLVEEIKAVNPRYLMALGNVALKALTGRTGVLKLMGSWMTSKKEFGSRKVFVCVHPSGVLRREQLTTKFRFSIQQFSTIVQGKTSKIKTDYQLVTTPALFRKAKKDIRQAKVVAWDIENSKGFNPHHGGAILCIGFATRPGKAWVFPINHPQMKMTAKSVRKIMRFVKEIVGADTPKKVAQNGQYERKWMVHHGIDPQMHFDTKIAAYLLDENGPTGLKPLAKALCQAPDWDEGIDWKTIPPLKKLWPYNAADCDYTLRLYYIQRKRINAIPALARLMKFLMIPAANILAEMEHRGVAIDRKRLNDRTIQAEEALWKLRKKLRAFIPSRVKIVQNRKGIDCVNDEDFGVMPINWNSTKFLGWFLYKLLKLPLLELTKTGKAGTREAVLLR</sequence>
<evidence type="ECO:0000256" key="10">
    <source>
        <dbReference type="ARBA" id="ARBA00023014"/>
    </source>
</evidence>
<dbReference type="InterPro" id="IPR036397">
    <property type="entry name" value="RNaseH_sf"/>
</dbReference>
<dbReference type="InterPro" id="IPR051536">
    <property type="entry name" value="UDG_Type-4/5"/>
</dbReference>
<dbReference type="Pfam" id="PF01612">
    <property type="entry name" value="DNA_pol_A_exo1"/>
    <property type="match status" value="1"/>
</dbReference>